<reference evidence="2" key="1">
    <citation type="journal article" date="2014" name="Int. J. Syst. Evol. Microbiol.">
        <title>Complete genome sequence of Corynebacterium casei LMG S-19264T (=DSM 44701T), isolated from a smear-ripened cheese.</title>
        <authorList>
            <consortium name="US DOE Joint Genome Institute (JGI-PGF)"/>
            <person name="Walter F."/>
            <person name="Albersmeier A."/>
            <person name="Kalinowski J."/>
            <person name="Ruckert C."/>
        </authorList>
    </citation>
    <scope>NUCLEOTIDE SEQUENCE</scope>
    <source>
        <strain evidence="2">JCM 3090</strain>
    </source>
</reference>
<dbReference type="EMBL" id="BMQB01000005">
    <property type="protein sequence ID" value="GGJ94687.1"/>
    <property type="molecule type" value="Genomic_DNA"/>
</dbReference>
<protein>
    <submittedName>
        <fullName evidence="2">Sugar kinase</fullName>
    </submittedName>
</protein>
<dbReference type="PANTHER" id="PTHR18964">
    <property type="entry name" value="ROK (REPRESSOR, ORF, KINASE) FAMILY"/>
    <property type="match status" value="1"/>
</dbReference>
<dbReference type="SUPFAM" id="SSF53067">
    <property type="entry name" value="Actin-like ATPase domain"/>
    <property type="match status" value="1"/>
</dbReference>
<dbReference type="Proteomes" id="UP000649739">
    <property type="component" value="Unassembled WGS sequence"/>
</dbReference>
<organism evidence="2 3">
    <name type="scientific">Pilimelia anulata</name>
    <dbReference type="NCBI Taxonomy" id="53371"/>
    <lineage>
        <taxon>Bacteria</taxon>
        <taxon>Bacillati</taxon>
        <taxon>Actinomycetota</taxon>
        <taxon>Actinomycetes</taxon>
        <taxon>Micromonosporales</taxon>
        <taxon>Micromonosporaceae</taxon>
        <taxon>Pilimelia</taxon>
    </lineage>
</organism>
<dbReference type="Gene3D" id="3.30.420.40">
    <property type="match status" value="2"/>
</dbReference>
<keyword evidence="2" id="KW-0808">Transferase</keyword>
<dbReference type="InterPro" id="IPR000600">
    <property type="entry name" value="ROK"/>
</dbReference>
<evidence type="ECO:0000256" key="1">
    <source>
        <dbReference type="ARBA" id="ARBA00006479"/>
    </source>
</evidence>
<keyword evidence="2" id="KW-0418">Kinase</keyword>
<sequence length="286" mass="27791">MSVVAIDVGGTTLKGALVAGSGALARRVDRPTPTGPAAVLGAVCALARELAVPGVIAAGVVAPGWVDAAAGVVRYAANLGWRDVPLRAAVAGELGVPVAIEHDMRAAALAEAADTPGDCLFVGLGTGISAGIIRGGRARAGAIGAAGELGHVPVRQPGERCACGQRGCLERYASAAAIGRRYAAAGGTGGAEAVVAHLGDDPRAAAVWADAVDALAAALLIGTLVLDPAEIVLGGGLAGAGAALLDPVAGRLGALLAWRPPPPVRLSALGGDAGWRGAALLAGRAR</sequence>
<evidence type="ECO:0000313" key="2">
    <source>
        <dbReference type="EMBL" id="GGJ94687.1"/>
    </source>
</evidence>
<keyword evidence="3" id="KW-1185">Reference proteome</keyword>
<dbReference type="PANTHER" id="PTHR18964:SF149">
    <property type="entry name" value="BIFUNCTIONAL UDP-N-ACETYLGLUCOSAMINE 2-EPIMERASE_N-ACETYLMANNOSAMINE KINASE"/>
    <property type="match status" value="1"/>
</dbReference>
<dbReference type="Pfam" id="PF00480">
    <property type="entry name" value="ROK"/>
    <property type="match status" value="1"/>
</dbReference>
<dbReference type="GO" id="GO:0016301">
    <property type="term" value="F:kinase activity"/>
    <property type="evidence" value="ECO:0007669"/>
    <property type="project" value="UniProtKB-KW"/>
</dbReference>
<comment type="caution">
    <text evidence="2">The sequence shown here is derived from an EMBL/GenBank/DDBJ whole genome shotgun (WGS) entry which is preliminary data.</text>
</comment>
<gene>
    <name evidence="2" type="ORF">GCM10010123_25610</name>
</gene>
<name>A0A8J3B4A0_9ACTN</name>
<proteinExistence type="inferred from homology"/>
<reference evidence="2" key="2">
    <citation type="submission" date="2020-09" db="EMBL/GenBank/DDBJ databases">
        <authorList>
            <person name="Sun Q."/>
            <person name="Ohkuma M."/>
        </authorList>
    </citation>
    <scope>NUCLEOTIDE SEQUENCE</scope>
    <source>
        <strain evidence="2">JCM 3090</strain>
    </source>
</reference>
<dbReference type="AlphaFoldDB" id="A0A8J3B4A0"/>
<dbReference type="InterPro" id="IPR043129">
    <property type="entry name" value="ATPase_NBD"/>
</dbReference>
<accession>A0A8J3B4A0</accession>
<comment type="similarity">
    <text evidence="1">Belongs to the ROK (NagC/XylR) family.</text>
</comment>
<dbReference type="RefSeq" id="WP_189170352.1">
    <property type="nucleotide sequence ID" value="NZ_BMQB01000005.1"/>
</dbReference>
<evidence type="ECO:0000313" key="3">
    <source>
        <dbReference type="Proteomes" id="UP000649739"/>
    </source>
</evidence>